<evidence type="ECO:0000313" key="3">
    <source>
        <dbReference type="Proteomes" id="UP001595075"/>
    </source>
</evidence>
<name>A0ABR4C4Z0_9HELO</name>
<feature type="compositionally biased region" description="Basic residues" evidence="1">
    <location>
        <begin position="1"/>
        <end position="15"/>
    </location>
</feature>
<gene>
    <name evidence="2" type="ORF">VTL71DRAFT_4131</name>
</gene>
<feature type="region of interest" description="Disordered" evidence="1">
    <location>
        <begin position="109"/>
        <end position="227"/>
    </location>
</feature>
<keyword evidence="3" id="KW-1185">Reference proteome</keyword>
<reference evidence="2 3" key="1">
    <citation type="journal article" date="2024" name="Commun. Biol.">
        <title>Comparative genomic analysis of thermophilic fungi reveals convergent evolutionary adaptations and gene losses.</title>
        <authorList>
            <person name="Steindorff A.S."/>
            <person name="Aguilar-Pontes M.V."/>
            <person name="Robinson A.J."/>
            <person name="Andreopoulos B."/>
            <person name="LaButti K."/>
            <person name="Kuo A."/>
            <person name="Mondo S."/>
            <person name="Riley R."/>
            <person name="Otillar R."/>
            <person name="Haridas S."/>
            <person name="Lipzen A."/>
            <person name="Grimwood J."/>
            <person name="Schmutz J."/>
            <person name="Clum A."/>
            <person name="Reid I.D."/>
            <person name="Moisan M.C."/>
            <person name="Butler G."/>
            <person name="Nguyen T.T.M."/>
            <person name="Dewar K."/>
            <person name="Conant G."/>
            <person name="Drula E."/>
            <person name="Henrissat B."/>
            <person name="Hansel C."/>
            <person name="Singer S."/>
            <person name="Hutchinson M.I."/>
            <person name="de Vries R.P."/>
            <person name="Natvig D.O."/>
            <person name="Powell A.J."/>
            <person name="Tsang A."/>
            <person name="Grigoriev I.V."/>
        </authorList>
    </citation>
    <scope>NUCLEOTIDE SEQUENCE [LARGE SCALE GENOMIC DNA]</scope>
    <source>
        <strain evidence="2 3">CBS 494.80</strain>
    </source>
</reference>
<feature type="region of interest" description="Disordered" evidence="1">
    <location>
        <begin position="530"/>
        <end position="563"/>
    </location>
</feature>
<evidence type="ECO:0000256" key="1">
    <source>
        <dbReference type="SAM" id="MobiDB-lite"/>
    </source>
</evidence>
<feature type="compositionally biased region" description="Basic and acidic residues" evidence="1">
    <location>
        <begin position="207"/>
        <end position="227"/>
    </location>
</feature>
<organism evidence="2 3">
    <name type="scientific">Oculimacula yallundae</name>
    <dbReference type="NCBI Taxonomy" id="86028"/>
    <lineage>
        <taxon>Eukaryota</taxon>
        <taxon>Fungi</taxon>
        <taxon>Dikarya</taxon>
        <taxon>Ascomycota</taxon>
        <taxon>Pezizomycotina</taxon>
        <taxon>Leotiomycetes</taxon>
        <taxon>Helotiales</taxon>
        <taxon>Ploettnerulaceae</taxon>
        <taxon>Oculimacula</taxon>
    </lineage>
</organism>
<feature type="compositionally biased region" description="Polar residues" evidence="1">
    <location>
        <begin position="161"/>
        <end position="172"/>
    </location>
</feature>
<proteinExistence type="predicted"/>
<feature type="region of interest" description="Disordered" evidence="1">
    <location>
        <begin position="288"/>
        <end position="517"/>
    </location>
</feature>
<feature type="compositionally biased region" description="Polar residues" evidence="1">
    <location>
        <begin position="492"/>
        <end position="507"/>
    </location>
</feature>
<feature type="compositionally biased region" description="Polar residues" evidence="1">
    <location>
        <begin position="355"/>
        <end position="364"/>
    </location>
</feature>
<feature type="compositionally biased region" description="Basic and acidic residues" evidence="1">
    <location>
        <begin position="301"/>
        <end position="315"/>
    </location>
</feature>
<feature type="region of interest" description="Disordered" evidence="1">
    <location>
        <begin position="670"/>
        <end position="722"/>
    </location>
</feature>
<evidence type="ECO:0000313" key="2">
    <source>
        <dbReference type="EMBL" id="KAL2064991.1"/>
    </source>
</evidence>
<feature type="compositionally biased region" description="Low complexity" evidence="1">
    <location>
        <begin position="711"/>
        <end position="722"/>
    </location>
</feature>
<feature type="compositionally biased region" description="Polar residues" evidence="1">
    <location>
        <begin position="70"/>
        <end position="86"/>
    </location>
</feature>
<dbReference type="EMBL" id="JAZHXI010000013">
    <property type="protein sequence ID" value="KAL2064991.1"/>
    <property type="molecule type" value="Genomic_DNA"/>
</dbReference>
<feature type="compositionally biased region" description="Basic and acidic residues" evidence="1">
    <location>
        <begin position="670"/>
        <end position="682"/>
    </location>
</feature>
<feature type="compositionally biased region" description="Polar residues" evidence="1">
    <location>
        <begin position="290"/>
        <end position="299"/>
    </location>
</feature>
<comment type="caution">
    <text evidence="2">The sequence shown here is derived from an EMBL/GenBank/DDBJ whole genome shotgun (WGS) entry which is preliminary data.</text>
</comment>
<feature type="region of interest" description="Disordered" evidence="1">
    <location>
        <begin position="1"/>
        <end position="92"/>
    </location>
</feature>
<protein>
    <submittedName>
        <fullName evidence="2">Uncharacterized protein</fullName>
    </submittedName>
</protein>
<feature type="compositionally biased region" description="Basic and acidic residues" evidence="1">
    <location>
        <begin position="173"/>
        <end position="199"/>
    </location>
</feature>
<feature type="compositionally biased region" description="Polar residues" evidence="1">
    <location>
        <begin position="687"/>
        <end position="705"/>
    </location>
</feature>
<dbReference type="Proteomes" id="UP001595075">
    <property type="component" value="Unassembled WGS sequence"/>
</dbReference>
<sequence length="920" mass="103360">MPKVSKIHGQRHHSSSKNPDHQARRHPSGGEHRTKDRDVQPPNENFEKALSGDNDYVRRWLAQTEREPNQSEQLGPTEFTFDQGQTRGAYAKIPSHGLILDSANSHGILKEKRKRHSSSDSSLLEVPARPRSYQLKRDDPQPALFNPPEIQPTPTRKKQRVGSSDSSLTNRSDVPDHTKETFERRARHKTREDRYEAKKKEPKKSKTRGETPSRKKREKRGDRAKVAKKAGEELIQKFNSKNISQDRLTIRPSHGLGLFNNGRASSPARRRGLPDLAFSEMEFLRHSTGHHANTGDNVISRSREKEKKKAAKVQDEISAFFKPRAPLRDLSSNLDGPPSSPPKEDHSLYAKKLASQRNTRNRTPPNHLGPGFEQPGKHRAATLSPSQHRTIRRYSFSSEIGRSTDPSGSASRISGQATTYVSWSESQRSPALTPSHGNFDRRQLSQTPESVRRAIENTGIFRDTGISRNSSMQPLRDGNGGHGQGAFKSRLDNQNGKTAPEIASSSEAGPEISETHLRDKTRTLQDFSRHNISNELTDPSHELPSTDGIGTMESNGVGRSRQRLVTAINKDDTRQSDSTRQLSREQIAKNARIELPKRPSATVPVVRNIVSDANISQDAEIDEQTDQDTARRFQTREGKIRVGISSMYANPGQRPLFSRVSNFSLPIIHEDSHENSTGHDEFMPQIQPGSKNSFEASQPRLSLTSHNKESQLGSQNQQQQIQARDPIVLQTSRMDKDGSHQDVSLGGTWIGNSLGGIPIGPPKLLPSTGAESLYLRQLRGHTPSHRFAYGSAHRLEVPLWGLSVPANDKDPAYLDQQDAAQFAPYRFAAGHSTEPAMNQEYDETMDDLDVENFYQPEADDQNFGDPSILRSDHVYKNEQLYEEEHTYATPYQAAHQGFDGDFATQANNYRNRFWRSQDRY</sequence>
<accession>A0ABR4C4Z0</accession>
<feature type="compositionally biased region" description="Basic and acidic residues" evidence="1">
    <location>
        <begin position="18"/>
        <end position="39"/>
    </location>
</feature>
<feature type="compositionally biased region" description="Polar residues" evidence="1">
    <location>
        <begin position="395"/>
        <end position="436"/>
    </location>
</feature>